<protein>
    <submittedName>
        <fullName evidence="1">Uncharacterized protein</fullName>
    </submittedName>
</protein>
<geneLocation type="chloroplast" evidence="1"/>
<name>A0A345UC35_9EUGL</name>
<dbReference type="RefSeq" id="YP_009512070.1">
    <property type="nucleotide sequence ID" value="NC_039156.1"/>
</dbReference>
<accession>A0A345UC35</accession>
<keyword evidence="1" id="KW-0150">Chloroplast</keyword>
<evidence type="ECO:0000313" key="1">
    <source>
        <dbReference type="EMBL" id="AXI98021.1"/>
    </source>
</evidence>
<proteinExistence type="predicted"/>
<dbReference type="GeneID" id="37624940"/>
<keyword evidence="1" id="KW-0934">Plastid</keyword>
<reference evidence="1" key="1">
    <citation type="journal article" date="2018" name="J. Appl. Phycol.">
        <title>Intrageneric chloroplast genome comparison in the genus Euglena (Phylum: Euglenophyta) with annotated chloroplast genomes of Euglena hiemalis and Euglena clara.</title>
        <authorList>
            <person name="Ellala Hewadikaramge M."/>
            <person name="Linton E."/>
        </authorList>
    </citation>
    <scope>NUCLEOTIDE SEQUENCE</scope>
    <source>
        <strain evidence="1">CCAP1224.35</strain>
    </source>
</reference>
<dbReference type="EMBL" id="MF622086">
    <property type="protein sequence ID" value="AXI98021.1"/>
    <property type="molecule type" value="Genomic_DNA"/>
</dbReference>
<organism evidence="1">
    <name type="scientific">Euglena hiemalis</name>
    <dbReference type="NCBI Taxonomy" id="392896"/>
    <lineage>
        <taxon>Eukaryota</taxon>
        <taxon>Discoba</taxon>
        <taxon>Euglenozoa</taxon>
        <taxon>Euglenida</taxon>
        <taxon>Spirocuta</taxon>
        <taxon>Euglenophyceae</taxon>
        <taxon>Euglenales</taxon>
        <taxon>Euglenaceae</taxon>
        <taxon>Euglena</taxon>
    </lineage>
</organism>
<sequence>MIKEVLKTLKKVSKPLSLDINEMIEREKNLFPFPVIWRTTFNLGQLQILAYLAMRGAINPKTSIDKLKAFIKAELYRTLDSFDWPKKNHKSLGTVFEKFGEINIKWEDTYYQEVSSSKVFFKTNYSHYNLNFMENVTESQILDLIRISELKKRAYFMHLDINSKKTSKTTKNNKKESTRIYNLTTLDKKLIYSSYRVKNYSNFFNAINFPQNWDINLKFHQIEFIYYVIKDLIIYHEIHFKMTGEKVKMIVISELLSLINAYNRPKSIKPIKTYTPCGIPIYLDMNNPGWFKNEFESIEDYLYVLWPSNFQPMLNENKNFIVPFRTIILDDDSDDDDDEFDFIFTTEVIFLPLCDDGSYNFKWPNPILLKDNSLGLPLRRDNYWCVSEFPLTRFQVQLNPITIIKKNIVNFKFTKM</sequence>
<dbReference type="AlphaFoldDB" id="A0A345UC35"/>